<evidence type="ECO:0000256" key="5">
    <source>
        <dbReference type="ARBA" id="ARBA00022771"/>
    </source>
</evidence>
<feature type="domain" description="C3H1-type" evidence="10">
    <location>
        <begin position="433"/>
        <end position="459"/>
    </location>
</feature>
<feature type="domain" description="RING-type" evidence="9">
    <location>
        <begin position="664"/>
        <end position="721"/>
    </location>
</feature>
<feature type="zinc finger region" description="C3H1-type" evidence="7">
    <location>
        <begin position="461"/>
        <end position="488"/>
    </location>
</feature>
<dbReference type="InterPro" id="IPR001841">
    <property type="entry name" value="Znf_RING"/>
</dbReference>
<dbReference type="SMART" id="SM00356">
    <property type="entry name" value="ZnF_C3H1"/>
    <property type="match status" value="3"/>
</dbReference>
<dbReference type="EMBL" id="MTYJ01000232">
    <property type="protein sequence ID" value="OWA51584.1"/>
    <property type="molecule type" value="Genomic_DNA"/>
</dbReference>
<dbReference type="InterPro" id="IPR017907">
    <property type="entry name" value="Znf_RING_CS"/>
</dbReference>
<keyword evidence="12" id="KW-1185">Reference proteome</keyword>
<keyword evidence="6 7" id="KW-0862">Zinc</keyword>
<dbReference type="InterPro" id="IPR018957">
    <property type="entry name" value="Znf_C3HC4_RING-type"/>
</dbReference>
<feature type="zinc finger region" description="C3H1-type" evidence="7">
    <location>
        <begin position="750"/>
        <end position="779"/>
    </location>
</feature>
<feature type="zinc finger region" description="C3H1-type" evidence="7">
    <location>
        <begin position="433"/>
        <end position="459"/>
    </location>
</feature>
<dbReference type="Gene3D" id="3.40.50.1820">
    <property type="entry name" value="alpha/beta hydrolase"/>
    <property type="match status" value="1"/>
</dbReference>
<protein>
    <recommendedName>
        <fullName evidence="2">RING-type E3 ubiquitin transferase</fullName>
        <ecNumber evidence="2">2.3.2.27</ecNumber>
    </recommendedName>
</protein>
<keyword evidence="4 7" id="KW-0479">Metal-binding</keyword>
<evidence type="ECO:0000256" key="8">
    <source>
        <dbReference type="SAM" id="MobiDB-lite"/>
    </source>
</evidence>
<evidence type="ECO:0000256" key="6">
    <source>
        <dbReference type="ARBA" id="ARBA00022833"/>
    </source>
</evidence>
<evidence type="ECO:0000256" key="4">
    <source>
        <dbReference type="ARBA" id="ARBA00022723"/>
    </source>
</evidence>
<dbReference type="PROSITE" id="PS50103">
    <property type="entry name" value="ZF_C3H1"/>
    <property type="match status" value="3"/>
</dbReference>
<dbReference type="GO" id="GO:0008270">
    <property type="term" value="F:zinc ion binding"/>
    <property type="evidence" value="ECO:0007669"/>
    <property type="project" value="UniProtKB-KW"/>
</dbReference>
<feature type="region of interest" description="Disordered" evidence="8">
    <location>
        <begin position="512"/>
        <end position="581"/>
    </location>
</feature>
<dbReference type="PROSITE" id="PS00518">
    <property type="entry name" value="ZF_RING_1"/>
    <property type="match status" value="1"/>
</dbReference>
<evidence type="ECO:0000256" key="1">
    <source>
        <dbReference type="ARBA" id="ARBA00000900"/>
    </source>
</evidence>
<comment type="caution">
    <text evidence="11">The sequence shown here is derived from an EMBL/GenBank/DDBJ whole genome shotgun (WGS) entry which is preliminary data.</text>
</comment>
<dbReference type="SUPFAM" id="SSF57850">
    <property type="entry name" value="RING/U-box"/>
    <property type="match status" value="1"/>
</dbReference>
<evidence type="ECO:0000313" key="11">
    <source>
        <dbReference type="EMBL" id="OWA51584.1"/>
    </source>
</evidence>
<keyword evidence="3" id="KW-0808">Transferase</keyword>
<proteinExistence type="predicted"/>
<dbReference type="SUPFAM" id="SSF53474">
    <property type="entry name" value="alpha/beta-Hydrolases"/>
    <property type="match status" value="1"/>
</dbReference>
<evidence type="ECO:0000259" key="9">
    <source>
        <dbReference type="PROSITE" id="PS50089"/>
    </source>
</evidence>
<accession>A0A9X6NE26</accession>
<dbReference type="GO" id="GO:0000209">
    <property type="term" value="P:protein polyubiquitination"/>
    <property type="evidence" value="ECO:0007669"/>
    <property type="project" value="InterPro"/>
</dbReference>
<dbReference type="Gene3D" id="4.10.1000.10">
    <property type="entry name" value="Zinc finger, CCCH-type"/>
    <property type="match status" value="1"/>
</dbReference>
<sequence>MVAFSRILRLKLGVQSLHAAGILPRTSPTGSSIGRLVPHLSPFPVAPNTVRLISDVSSAVSLTGNALPGGSTAQTVKSEKVSAVAAGTEEFPYPIKRVTIRTCDQLYQQQAFEGGKRDLPLDGIELDIGYIDTGYPENVTGVARMHFPIVLCLHGAAGTHKDLAGVITTLAAKGARVIAPNFPGYSITPMDKGMHFKHTTIENSYFILDFLHALGIRSLDMVAAFSCGCYAAVPLAAQSGMPVRSMALFQVPGHRPYKALKPFWVLKNVVSVMRYSWIRRILNPISYHIMKATGWNHIPNIDTPYIMGLVTTGVPFDGYRRASSELPFHRIPLLITFSEDDRFMDADISYEYADLVGLAKDRLTYIHAKGHVEKEGTPILEDTYLKGLVFRKGGHYAQRREPTASVMKNAAADLYDYVMRTRKTGLWTMAYLNPSTILCRYFAAGKCSRKDCFYSHDPQTSQPGNICRYFQLGICFYENDCRFQHIPSEAPAAESVVQPPVGPVKIVMTKAPAPAPVSRRPTTRSQTALTSPLKPTAAEGTAVMKATKSAPEVQPQPQRPQKRSKKRVRGVDTEAGASAATGNPAAVKPKVVTLPPLCPIARTRTCSLIDCPFRHGAYCDICQCLAIDPKDPRQRKEHRKACLIKFEADMESAFAVQLSAEKQCNVCLDIVMKQVDKTKRRFGVLQGCQHAFCFSCIMLWRKQPAEGVEVLKRNRTCPTCRVHSHFVFPAKVWPETKEAKDSFMAEVKEAIAKKPCKSYNQGKGKCNFGNQCWYLHAKEDGTVVQLPAPIRRNRRTARTAGFFAGGLDDFMMLDSPDMSDDDSDLQMDEDNELYMDMVEYADQLAAGGLNDIFGLGSAHNGNW</sequence>
<keyword evidence="5 7" id="KW-0863">Zinc-finger</keyword>
<evidence type="ECO:0000256" key="3">
    <source>
        <dbReference type="ARBA" id="ARBA00022679"/>
    </source>
</evidence>
<comment type="catalytic activity">
    <reaction evidence="1">
        <text>S-ubiquitinyl-[E2 ubiquitin-conjugating enzyme]-L-cysteine + [acceptor protein]-L-lysine = [E2 ubiquitin-conjugating enzyme]-L-cysteine + N(6)-ubiquitinyl-[acceptor protein]-L-lysine.</text>
        <dbReference type="EC" id="2.3.2.27"/>
    </reaction>
</comment>
<dbReference type="InterPro" id="IPR045072">
    <property type="entry name" value="MKRN-like"/>
</dbReference>
<dbReference type="OrthoDB" id="6431331at2759"/>
<dbReference type="InterPro" id="IPR000571">
    <property type="entry name" value="Znf_CCCH"/>
</dbReference>
<dbReference type="PANTHER" id="PTHR11224:SF10">
    <property type="entry name" value="IP09428P-RELATED"/>
    <property type="match status" value="1"/>
</dbReference>
<feature type="domain" description="C3H1-type" evidence="10">
    <location>
        <begin position="461"/>
        <end position="488"/>
    </location>
</feature>
<dbReference type="Pfam" id="PF00097">
    <property type="entry name" value="zf-C3HC4"/>
    <property type="match status" value="1"/>
</dbReference>
<evidence type="ECO:0000256" key="2">
    <source>
        <dbReference type="ARBA" id="ARBA00012483"/>
    </source>
</evidence>
<dbReference type="SMART" id="SM00184">
    <property type="entry name" value="RING"/>
    <property type="match status" value="1"/>
</dbReference>
<dbReference type="InterPro" id="IPR013083">
    <property type="entry name" value="Znf_RING/FYVE/PHD"/>
</dbReference>
<dbReference type="GO" id="GO:0061630">
    <property type="term" value="F:ubiquitin protein ligase activity"/>
    <property type="evidence" value="ECO:0007669"/>
    <property type="project" value="UniProtKB-EC"/>
</dbReference>
<gene>
    <name evidence="11" type="ORF">BV898_16059</name>
</gene>
<feature type="domain" description="C3H1-type" evidence="10">
    <location>
        <begin position="750"/>
        <end position="779"/>
    </location>
</feature>
<organism evidence="11 12">
    <name type="scientific">Hypsibius exemplaris</name>
    <name type="common">Freshwater tardigrade</name>
    <dbReference type="NCBI Taxonomy" id="2072580"/>
    <lineage>
        <taxon>Eukaryota</taxon>
        <taxon>Metazoa</taxon>
        <taxon>Ecdysozoa</taxon>
        <taxon>Tardigrada</taxon>
        <taxon>Eutardigrada</taxon>
        <taxon>Parachela</taxon>
        <taxon>Hypsibioidea</taxon>
        <taxon>Hypsibiidae</taxon>
        <taxon>Hypsibius</taxon>
    </lineage>
</organism>
<dbReference type="Proteomes" id="UP000192578">
    <property type="component" value="Unassembled WGS sequence"/>
</dbReference>
<dbReference type="InterPro" id="IPR010463">
    <property type="entry name" value="DUF1057"/>
</dbReference>
<evidence type="ECO:0000256" key="7">
    <source>
        <dbReference type="PROSITE-ProRule" id="PRU00723"/>
    </source>
</evidence>
<dbReference type="Gene3D" id="3.30.40.10">
    <property type="entry name" value="Zinc/RING finger domain, C3HC4 (zinc finger)"/>
    <property type="match status" value="1"/>
</dbReference>
<reference evidence="12" key="1">
    <citation type="submission" date="2017-01" db="EMBL/GenBank/DDBJ databases">
        <title>Comparative genomics of anhydrobiosis in the tardigrade Hypsibius dujardini.</title>
        <authorList>
            <person name="Yoshida Y."/>
            <person name="Koutsovoulos G."/>
            <person name="Laetsch D."/>
            <person name="Stevens L."/>
            <person name="Kumar S."/>
            <person name="Horikawa D."/>
            <person name="Ishino K."/>
            <person name="Komine S."/>
            <person name="Tomita M."/>
            <person name="Blaxter M."/>
            <person name="Arakawa K."/>
        </authorList>
    </citation>
    <scope>NUCLEOTIDE SEQUENCE [LARGE SCALE GENOMIC DNA]</scope>
    <source>
        <strain evidence="12">Z151</strain>
    </source>
</reference>
<name>A0A9X6NE26_HYPEX</name>
<dbReference type="AlphaFoldDB" id="A0A9X6NE26"/>
<dbReference type="Pfam" id="PF06342">
    <property type="entry name" value="DUF1057"/>
    <property type="match status" value="1"/>
</dbReference>
<evidence type="ECO:0000313" key="12">
    <source>
        <dbReference type="Proteomes" id="UP000192578"/>
    </source>
</evidence>
<dbReference type="InterPro" id="IPR029058">
    <property type="entry name" value="AB_hydrolase_fold"/>
</dbReference>
<dbReference type="PANTHER" id="PTHR11224">
    <property type="entry name" value="MAKORIN-RELATED"/>
    <property type="match status" value="1"/>
</dbReference>
<dbReference type="PROSITE" id="PS50089">
    <property type="entry name" value="ZF_RING_2"/>
    <property type="match status" value="1"/>
</dbReference>
<dbReference type="EC" id="2.3.2.27" evidence="2"/>
<evidence type="ECO:0000259" key="10">
    <source>
        <dbReference type="PROSITE" id="PS50103"/>
    </source>
</evidence>